<evidence type="ECO:0000313" key="1">
    <source>
        <dbReference type="EMBL" id="GJD87129.1"/>
    </source>
</evidence>
<evidence type="ECO:0000313" key="2">
    <source>
        <dbReference type="Proteomes" id="UP001055247"/>
    </source>
</evidence>
<sequence>MANSFDMAVLSDLGAQLAAWEDAYVSAVGFEKYRRASAWAASEAAKTVATRMRAATAEVIDRPTPWIGRAWQYTRALSRGSGDAVSADAFALDDQSVVLKFLMGDGPRTRLPGDVGLARERILVPNWRALEATQGIKPNKHGNLPGGVAARLKREAAGTVARRRVRGRWGVYESELPVGGSHIMGYIARPPRVKKPVGKNGRMIWVNQGRPRLLLAAIPQATYRPILQQKWVEAQREALAAVSGTVAAQLEENLRHAVERARLDQAALYWALEAIQRTGASGREDQTRALLA</sequence>
<reference evidence="1" key="2">
    <citation type="submission" date="2021-08" db="EMBL/GenBank/DDBJ databases">
        <authorList>
            <person name="Tani A."/>
            <person name="Ola A."/>
            <person name="Ogura Y."/>
            <person name="Katsura K."/>
            <person name="Hayashi T."/>
        </authorList>
    </citation>
    <scope>NUCLEOTIDE SEQUENCE</scope>
    <source>
        <strain evidence="1">DSM 16372</strain>
    </source>
</reference>
<organism evidence="1 2">
    <name type="scientific">Methylobacterium hispanicum</name>
    <dbReference type="NCBI Taxonomy" id="270350"/>
    <lineage>
        <taxon>Bacteria</taxon>
        <taxon>Pseudomonadati</taxon>
        <taxon>Pseudomonadota</taxon>
        <taxon>Alphaproteobacteria</taxon>
        <taxon>Hyphomicrobiales</taxon>
        <taxon>Methylobacteriaceae</taxon>
        <taxon>Methylobacterium</taxon>
    </lineage>
</organism>
<accession>A0AAV4ZG80</accession>
<protein>
    <submittedName>
        <fullName evidence="1">Uncharacterized protein</fullName>
    </submittedName>
</protein>
<reference evidence="1" key="1">
    <citation type="journal article" date="2016" name="Front. Microbiol.">
        <title>Genome Sequence of the Piezophilic, Mesophilic Sulfate-Reducing Bacterium Desulfovibrio indicus J2T.</title>
        <authorList>
            <person name="Cao J."/>
            <person name="Maignien L."/>
            <person name="Shao Z."/>
            <person name="Alain K."/>
            <person name="Jebbar M."/>
        </authorList>
    </citation>
    <scope>NUCLEOTIDE SEQUENCE</scope>
    <source>
        <strain evidence="1">DSM 16372</strain>
    </source>
</reference>
<gene>
    <name evidence="1" type="ORF">BHAOGJBA_0629</name>
</gene>
<proteinExistence type="predicted"/>
<dbReference type="AlphaFoldDB" id="A0AAV4ZG80"/>
<dbReference type="EMBL" id="BPQO01000002">
    <property type="protein sequence ID" value="GJD87129.1"/>
    <property type="molecule type" value="Genomic_DNA"/>
</dbReference>
<name>A0AAV4ZG80_9HYPH</name>
<comment type="caution">
    <text evidence="1">The sequence shown here is derived from an EMBL/GenBank/DDBJ whole genome shotgun (WGS) entry which is preliminary data.</text>
</comment>
<keyword evidence="2" id="KW-1185">Reference proteome</keyword>
<dbReference type="Proteomes" id="UP001055247">
    <property type="component" value="Unassembled WGS sequence"/>
</dbReference>
<dbReference type="RefSeq" id="WP_238229417.1">
    <property type="nucleotide sequence ID" value="NZ_BPQO01000002.1"/>
</dbReference>